<keyword evidence="1" id="KW-0812">Transmembrane</keyword>
<dbReference type="Proteomes" id="UP000502925">
    <property type="component" value="Segment"/>
</dbReference>
<evidence type="ECO:0000313" key="2">
    <source>
        <dbReference type="EMBL" id="AVM87323.1"/>
    </source>
</evidence>
<keyword evidence="1" id="KW-0472">Membrane</keyword>
<reference evidence="2" key="1">
    <citation type="journal article" date="2018" name="Nature">
        <title>The evolutionary history of vertebrate RNA viruses.</title>
        <authorList>
            <person name="Shi M."/>
            <person name="Lin X.D."/>
            <person name="Chen X."/>
            <person name="Tian J.H."/>
            <person name="Chen L.J."/>
            <person name="Li K."/>
            <person name="Wang W."/>
            <person name="Eden J.S."/>
            <person name="Shen J.J."/>
            <person name="Liu L."/>
            <person name="Holmes E.C."/>
            <person name="Zhang Y.Z."/>
        </authorList>
    </citation>
    <scope>NUCLEOTIDE SEQUENCE [LARGE SCALE GENOMIC DNA]</scope>
    <source>
        <strain evidence="2">LPSG2430</strain>
    </source>
</reference>
<organism evidence="2">
    <name type="scientific">Guangdong greater green snake arterivirus</name>
    <dbReference type="NCBI Taxonomy" id="2116442"/>
    <lineage>
        <taxon>Viruses</taxon>
        <taxon>Riboviria</taxon>
        <taxon>Orthornavirae</taxon>
        <taxon>Pisuviricota</taxon>
        <taxon>Pisoniviricetes</taxon>
        <taxon>Nidovirales</taxon>
        <taxon>Arnidovirineae</taxon>
        <taxon>Gresnaviridae</taxon>
        <taxon>Reternivirinae</taxon>
        <taxon>Cyclophivirus</taxon>
        <taxon>Cyclophivirus ptyadis</taxon>
        <taxon>Ptyasnivirus 1</taxon>
    </lineage>
</organism>
<evidence type="ECO:0000313" key="3">
    <source>
        <dbReference type="Proteomes" id="UP000502925"/>
    </source>
</evidence>
<keyword evidence="3" id="KW-1185">Reference proteome</keyword>
<dbReference type="GeneID" id="54124740"/>
<feature type="transmembrane region" description="Helical" evidence="1">
    <location>
        <begin position="298"/>
        <end position="319"/>
    </location>
</feature>
<evidence type="ECO:0000256" key="1">
    <source>
        <dbReference type="SAM" id="Phobius"/>
    </source>
</evidence>
<keyword evidence="1" id="KW-1133">Transmembrane helix</keyword>
<name>A0A2P1GMU4_9NIDO</name>
<evidence type="ECO:0008006" key="4">
    <source>
        <dbReference type="Google" id="ProtNLM"/>
    </source>
</evidence>
<protein>
    <recommendedName>
        <fullName evidence="4">Glycoprotein</fullName>
    </recommendedName>
</protein>
<accession>A0A2P1GMU4</accession>
<proteinExistence type="predicted"/>
<dbReference type="KEGG" id="vg:54124740"/>
<dbReference type="EMBL" id="MG600023">
    <property type="protein sequence ID" value="AVM87323.1"/>
    <property type="molecule type" value="Genomic_RNA"/>
</dbReference>
<dbReference type="RefSeq" id="YP_009755864.1">
    <property type="nucleotide sequence ID" value="NC_046959.1"/>
</dbReference>
<sequence>MGSFSNSASHGGGLLFFFALLGLRGCHSTTFQLVNGSMHVTFVPNWTEFNLTRVNYSDCKPYLGGFPVSFSVIKANVSHLNTSFIKVQMSASSQYVKSLMEPDAYLTTCGSYACDWELLRYDGNPWSTVTHGTHIGAMVQKYGVNRQGKGLLWANIHDAYRSILSAIDHFAKLDQTYLDHQLLSILNKVENVTSTGTDLEKLLYAMTGGFNSSYLQSIFHEDKQTITYIVACGNISYVRHCFEGLVFLQHTNGSFEATGATCKGNSFMTPITRERLHDHHRLHKAVMATRPVSMRANFIWSALLACGAAWAVMLMIWLWQKVLLAIS</sequence>